<comment type="caution">
    <text evidence="1">The sequence shown here is derived from an EMBL/GenBank/DDBJ whole genome shotgun (WGS) entry which is preliminary data.</text>
</comment>
<dbReference type="Proteomes" id="UP000011758">
    <property type="component" value="Unassembled WGS sequence"/>
</dbReference>
<reference evidence="1 2" key="1">
    <citation type="submission" date="2013-02" db="EMBL/GenBank/DDBJ databases">
        <title>The Genome Sequence of Lactobacillus catenaformis F0143.</title>
        <authorList>
            <consortium name="The Broad Institute Genome Sequencing Platform"/>
            <person name="Earl A."/>
            <person name="Ward D."/>
            <person name="Feldgarden M."/>
            <person name="Gevers D."/>
            <person name="Izard J."/>
            <person name="Blanton J.M."/>
            <person name="Mathney J."/>
            <person name="Dewhirst F.E."/>
            <person name="Young S.K."/>
            <person name="Zeng Q."/>
            <person name="Gargeya S."/>
            <person name="Fitzgerald M."/>
            <person name="Haas B."/>
            <person name="Abouelleil A."/>
            <person name="Alvarado L."/>
            <person name="Arachchi H.M."/>
            <person name="Berlin A."/>
            <person name="Chapman S.B."/>
            <person name="Gearin G."/>
            <person name="Goldberg J."/>
            <person name="Griggs A."/>
            <person name="Gujja S."/>
            <person name="Hansen M."/>
            <person name="Heiman D."/>
            <person name="Howarth C."/>
            <person name="Larimer J."/>
            <person name="Lui A."/>
            <person name="MacDonald P.J.P."/>
            <person name="McCowen C."/>
            <person name="Montmayeur A."/>
            <person name="Murphy C."/>
            <person name="Neiman D."/>
            <person name="Pearson M."/>
            <person name="Priest M."/>
            <person name="Roberts A."/>
            <person name="Saif S."/>
            <person name="Shea T."/>
            <person name="Sisk P."/>
            <person name="Stolte C."/>
            <person name="Sykes S."/>
            <person name="Wortman J."/>
            <person name="Nusbaum C."/>
            <person name="Birren B."/>
        </authorList>
    </citation>
    <scope>NUCLEOTIDE SEQUENCE [LARGE SCALE GENOMIC DNA]</scope>
    <source>
        <strain evidence="1 2">OT 569</strain>
    </source>
</reference>
<dbReference type="BioCyc" id="ECAT999415-HMP:GTTI-289-MONOMER"/>
<dbReference type="STRING" id="999415.HMPREF9943_00279"/>
<proteinExistence type="predicted"/>
<evidence type="ECO:0000313" key="1">
    <source>
        <dbReference type="EMBL" id="EMD17492.1"/>
    </source>
</evidence>
<gene>
    <name evidence="1" type="ORF">HMPREF9943_00279</name>
</gene>
<accession>M2PAX5</accession>
<dbReference type="eggNOG" id="ENOG5033EMW">
    <property type="taxonomic scope" value="Bacteria"/>
</dbReference>
<name>M2PAX5_9FIRM</name>
<sequence length="88" mass="10620">MDHITEIDKEPYFDHCLELVKEIMKEQNYSLLEEEYKDLTIEIMDTSVFSGGDYDDENIIFYANEYIKNNFLSRFKMIRDKDVNPSDY</sequence>
<dbReference type="AlphaFoldDB" id="M2PAX5"/>
<dbReference type="OrthoDB" id="1644698at2"/>
<dbReference type="RefSeq" id="WP_004801352.1">
    <property type="nucleotide sequence ID" value="NZ_AUGJ01000009.1"/>
</dbReference>
<protein>
    <submittedName>
        <fullName evidence="1">Uncharacterized protein</fullName>
    </submittedName>
</protein>
<evidence type="ECO:0000313" key="2">
    <source>
        <dbReference type="Proteomes" id="UP000011758"/>
    </source>
</evidence>
<keyword evidence="2" id="KW-1185">Reference proteome</keyword>
<organism evidence="1 2">
    <name type="scientific">Eggerthia catenaformis OT 569 = DSM 20559</name>
    <dbReference type="NCBI Taxonomy" id="999415"/>
    <lineage>
        <taxon>Bacteria</taxon>
        <taxon>Bacillati</taxon>
        <taxon>Bacillota</taxon>
        <taxon>Erysipelotrichia</taxon>
        <taxon>Erysipelotrichales</taxon>
        <taxon>Coprobacillaceae</taxon>
        <taxon>Eggerthia</taxon>
    </lineage>
</organism>
<dbReference type="EMBL" id="AGEJ01000005">
    <property type="protein sequence ID" value="EMD17492.1"/>
    <property type="molecule type" value="Genomic_DNA"/>
</dbReference>